<dbReference type="PROSITE" id="PS50158">
    <property type="entry name" value="ZF_CCHC"/>
    <property type="match status" value="1"/>
</dbReference>
<feature type="region of interest" description="Disordered" evidence="2">
    <location>
        <begin position="169"/>
        <end position="193"/>
    </location>
</feature>
<sequence length="358" mass="39619">MRLLMKKKKGKKYISIIIDGTYTKNIVYKEVLERIAYGPEDPPTPQTATSAAPGGGNAHAPNPPPSLRHPHSPSLPRHPLSPASASRPDLASNSNSISNYRTPPPPPISGRPPASGTSWVPETHESELRRTFAEVIRAPAADAFKSTNQPVLTRLESVINVPPRSSYYRQDSLRRATTPTSAPRRAPARREPRIAPASHIPVQPKLGWSEWQGTRLVDARHQTGPLRFKKHSLPGAPPHSRRLQPREPPSPALRAFCAKTEGRCFICLASNHRSISCCDPVCCFRCRRSGHRKRHCRATRPSIVPRDRRQARYVPKLPPPLPRSATAAMSLLGDPAMRLDADECFIPASYAINASRRE</sequence>
<feature type="compositionally biased region" description="Low complexity" evidence="2">
    <location>
        <begin position="72"/>
        <end position="88"/>
    </location>
</feature>
<feature type="compositionally biased region" description="Polar residues" evidence="2">
    <location>
        <begin position="91"/>
        <end position="101"/>
    </location>
</feature>
<dbReference type="AlphaFoldDB" id="A0AAQ3WR06"/>
<evidence type="ECO:0000259" key="3">
    <source>
        <dbReference type="PROSITE" id="PS50158"/>
    </source>
</evidence>
<dbReference type="GO" id="GO:0003676">
    <property type="term" value="F:nucleic acid binding"/>
    <property type="evidence" value="ECO:0007669"/>
    <property type="project" value="InterPro"/>
</dbReference>
<keyword evidence="1" id="KW-0479">Metal-binding</keyword>
<dbReference type="GO" id="GO:0008270">
    <property type="term" value="F:zinc ion binding"/>
    <property type="evidence" value="ECO:0007669"/>
    <property type="project" value="UniProtKB-KW"/>
</dbReference>
<evidence type="ECO:0000313" key="4">
    <source>
        <dbReference type="EMBL" id="WVZ71158.1"/>
    </source>
</evidence>
<dbReference type="Proteomes" id="UP001341281">
    <property type="component" value="Chromosome 04"/>
</dbReference>
<feature type="region of interest" description="Disordered" evidence="2">
    <location>
        <begin position="38"/>
        <end position="125"/>
    </location>
</feature>
<feature type="region of interest" description="Disordered" evidence="2">
    <location>
        <begin position="227"/>
        <end position="249"/>
    </location>
</feature>
<feature type="compositionally biased region" description="Low complexity" evidence="2">
    <location>
        <begin position="175"/>
        <end position="185"/>
    </location>
</feature>
<accession>A0AAQ3WR06</accession>
<proteinExistence type="predicted"/>
<organism evidence="4 5">
    <name type="scientific">Paspalum notatum var. saurae</name>
    <dbReference type="NCBI Taxonomy" id="547442"/>
    <lineage>
        <taxon>Eukaryota</taxon>
        <taxon>Viridiplantae</taxon>
        <taxon>Streptophyta</taxon>
        <taxon>Embryophyta</taxon>
        <taxon>Tracheophyta</taxon>
        <taxon>Spermatophyta</taxon>
        <taxon>Magnoliopsida</taxon>
        <taxon>Liliopsida</taxon>
        <taxon>Poales</taxon>
        <taxon>Poaceae</taxon>
        <taxon>PACMAD clade</taxon>
        <taxon>Panicoideae</taxon>
        <taxon>Andropogonodae</taxon>
        <taxon>Paspaleae</taxon>
        <taxon>Paspalinae</taxon>
        <taxon>Paspalum</taxon>
    </lineage>
</organism>
<evidence type="ECO:0000313" key="5">
    <source>
        <dbReference type="Proteomes" id="UP001341281"/>
    </source>
</evidence>
<protein>
    <recommendedName>
        <fullName evidence="3">CCHC-type domain-containing protein</fullName>
    </recommendedName>
</protein>
<dbReference type="EMBL" id="CP144748">
    <property type="protein sequence ID" value="WVZ71158.1"/>
    <property type="molecule type" value="Genomic_DNA"/>
</dbReference>
<keyword evidence="1" id="KW-0862">Zinc</keyword>
<name>A0AAQ3WR06_PASNO</name>
<gene>
    <name evidence="4" type="ORF">U9M48_019777</name>
</gene>
<reference evidence="4 5" key="1">
    <citation type="submission" date="2024-02" db="EMBL/GenBank/DDBJ databases">
        <title>High-quality chromosome-scale genome assembly of Pensacola bahiagrass (Paspalum notatum Flugge var. saurae).</title>
        <authorList>
            <person name="Vega J.M."/>
            <person name="Podio M."/>
            <person name="Orjuela J."/>
            <person name="Siena L.A."/>
            <person name="Pessino S.C."/>
            <person name="Combes M.C."/>
            <person name="Mariac C."/>
            <person name="Albertini E."/>
            <person name="Pupilli F."/>
            <person name="Ortiz J.P.A."/>
            <person name="Leblanc O."/>
        </authorList>
    </citation>
    <scope>NUCLEOTIDE SEQUENCE [LARGE SCALE GENOMIC DNA]</scope>
    <source>
        <strain evidence="4">R1</strain>
        <tissue evidence="4">Leaf</tissue>
    </source>
</reference>
<keyword evidence="5" id="KW-1185">Reference proteome</keyword>
<feature type="domain" description="CCHC-type" evidence="3">
    <location>
        <begin position="283"/>
        <end position="297"/>
    </location>
</feature>
<evidence type="ECO:0000256" key="1">
    <source>
        <dbReference type="PROSITE-ProRule" id="PRU00047"/>
    </source>
</evidence>
<keyword evidence="1" id="KW-0863">Zinc-finger</keyword>
<evidence type="ECO:0000256" key="2">
    <source>
        <dbReference type="SAM" id="MobiDB-lite"/>
    </source>
</evidence>
<dbReference type="InterPro" id="IPR001878">
    <property type="entry name" value="Znf_CCHC"/>
</dbReference>